<sequence>MASPEKTLVRSLQRGLQIINVVAAEGPIHAKLVARAVKLPLPTAYHLLRTLVHDDYLVRLDDGSYVLGKSCRAAAALAPDTRELQCLAGLN</sequence>
<accession>A0A5S9PLT7</accession>
<dbReference type="Pfam" id="PF09339">
    <property type="entry name" value="HTH_IclR"/>
    <property type="match status" value="1"/>
</dbReference>
<dbReference type="Gene3D" id="1.10.10.10">
    <property type="entry name" value="Winged helix-like DNA-binding domain superfamily/Winged helix DNA-binding domain"/>
    <property type="match status" value="1"/>
</dbReference>
<evidence type="ECO:0000313" key="2">
    <source>
        <dbReference type="EMBL" id="CAA0105349.1"/>
    </source>
</evidence>
<dbReference type="SUPFAM" id="SSF46785">
    <property type="entry name" value="Winged helix' DNA-binding domain"/>
    <property type="match status" value="1"/>
</dbReference>
<organism evidence="2 3">
    <name type="scientific">Mycolicibacterium vanbaalenii</name>
    <name type="common">Mycobacterium vanbaalenii</name>
    <dbReference type="NCBI Taxonomy" id="110539"/>
    <lineage>
        <taxon>Bacteria</taxon>
        <taxon>Bacillati</taxon>
        <taxon>Actinomycetota</taxon>
        <taxon>Actinomycetes</taxon>
        <taxon>Mycobacteriales</taxon>
        <taxon>Mycobacteriaceae</taxon>
        <taxon>Mycolicibacterium</taxon>
    </lineage>
</organism>
<reference evidence="2 3" key="1">
    <citation type="submission" date="2019-11" db="EMBL/GenBank/DDBJ databases">
        <authorList>
            <person name="Holert J."/>
        </authorList>
    </citation>
    <scope>NUCLEOTIDE SEQUENCE [LARGE SCALE GENOMIC DNA]</scope>
    <source>
        <strain evidence="2">BC8_1</strain>
    </source>
</reference>
<gene>
    <name evidence="2" type="ORF">AELLOGFF_03550</name>
</gene>
<dbReference type="InterPro" id="IPR036388">
    <property type="entry name" value="WH-like_DNA-bd_sf"/>
</dbReference>
<evidence type="ECO:0000259" key="1">
    <source>
        <dbReference type="PROSITE" id="PS51077"/>
    </source>
</evidence>
<dbReference type="AlphaFoldDB" id="A0A5S9PLT7"/>
<dbReference type="Proteomes" id="UP000430146">
    <property type="component" value="Unassembled WGS sequence"/>
</dbReference>
<evidence type="ECO:0000313" key="3">
    <source>
        <dbReference type="Proteomes" id="UP000430146"/>
    </source>
</evidence>
<protein>
    <recommendedName>
        <fullName evidence="1">HTH iclR-type domain-containing protein</fullName>
    </recommendedName>
</protein>
<dbReference type="GO" id="GO:0006355">
    <property type="term" value="P:regulation of DNA-templated transcription"/>
    <property type="evidence" value="ECO:0007669"/>
    <property type="project" value="InterPro"/>
</dbReference>
<proteinExistence type="predicted"/>
<feature type="domain" description="HTH iclR-type" evidence="1">
    <location>
        <begin position="9"/>
        <end position="69"/>
    </location>
</feature>
<dbReference type="RefSeq" id="WP_159229819.1">
    <property type="nucleotide sequence ID" value="NZ_CACSIP010000010.1"/>
</dbReference>
<dbReference type="InterPro" id="IPR036390">
    <property type="entry name" value="WH_DNA-bd_sf"/>
</dbReference>
<dbReference type="GO" id="GO:0003677">
    <property type="term" value="F:DNA binding"/>
    <property type="evidence" value="ECO:0007669"/>
    <property type="project" value="InterPro"/>
</dbReference>
<name>A0A5S9PLT7_MYCVN</name>
<dbReference type="OrthoDB" id="3734039at2"/>
<keyword evidence="3" id="KW-1185">Reference proteome</keyword>
<dbReference type="EMBL" id="CACSIP010000010">
    <property type="protein sequence ID" value="CAA0105349.1"/>
    <property type="molecule type" value="Genomic_DNA"/>
</dbReference>
<dbReference type="PROSITE" id="PS51077">
    <property type="entry name" value="HTH_ICLR"/>
    <property type="match status" value="1"/>
</dbReference>
<dbReference type="InterPro" id="IPR005471">
    <property type="entry name" value="Tscrpt_reg_IclR_N"/>
</dbReference>
<dbReference type="SMART" id="SM00346">
    <property type="entry name" value="HTH_ICLR"/>
    <property type="match status" value="1"/>
</dbReference>